<feature type="transmembrane region" description="Helical" evidence="6">
    <location>
        <begin position="12"/>
        <end position="31"/>
    </location>
</feature>
<keyword evidence="8" id="KW-1185">Reference proteome</keyword>
<name>A0A803MY70_CHEQI</name>
<evidence type="ECO:0000256" key="1">
    <source>
        <dbReference type="ARBA" id="ARBA00022617"/>
    </source>
</evidence>
<dbReference type="InterPro" id="IPR050651">
    <property type="entry name" value="Plant_Cytochrome_P450_Monoox"/>
</dbReference>
<dbReference type="InterPro" id="IPR036396">
    <property type="entry name" value="Cyt_P450_sf"/>
</dbReference>
<keyword evidence="3" id="KW-0560">Oxidoreductase</keyword>
<organism evidence="7 8">
    <name type="scientific">Chenopodium quinoa</name>
    <name type="common">Quinoa</name>
    <dbReference type="NCBI Taxonomy" id="63459"/>
    <lineage>
        <taxon>Eukaryota</taxon>
        <taxon>Viridiplantae</taxon>
        <taxon>Streptophyta</taxon>
        <taxon>Embryophyta</taxon>
        <taxon>Tracheophyta</taxon>
        <taxon>Spermatophyta</taxon>
        <taxon>Magnoliopsida</taxon>
        <taxon>eudicotyledons</taxon>
        <taxon>Gunneridae</taxon>
        <taxon>Pentapetalae</taxon>
        <taxon>Caryophyllales</taxon>
        <taxon>Chenopodiaceae</taxon>
        <taxon>Chenopodioideae</taxon>
        <taxon>Atripliceae</taxon>
        <taxon>Chenopodium</taxon>
    </lineage>
</organism>
<evidence type="ECO:0000313" key="7">
    <source>
        <dbReference type="EnsemblPlants" id="AUR62037150-RA:cds"/>
    </source>
</evidence>
<evidence type="ECO:0000313" key="8">
    <source>
        <dbReference type="Proteomes" id="UP000596660"/>
    </source>
</evidence>
<keyword evidence="6" id="KW-1133">Transmembrane helix</keyword>
<keyword evidence="2" id="KW-0479">Metal-binding</keyword>
<dbReference type="PANTHER" id="PTHR47947:SF24">
    <property type="entry name" value="ISOFLAVONE 2'-HYDROXYLASE-LIKE"/>
    <property type="match status" value="1"/>
</dbReference>
<protein>
    <recommendedName>
        <fullName evidence="9">Cytochrome P450</fullName>
    </recommendedName>
</protein>
<dbReference type="OMA" id="EECMVEG"/>
<evidence type="ECO:0000256" key="6">
    <source>
        <dbReference type="SAM" id="Phobius"/>
    </source>
</evidence>
<dbReference type="GO" id="GO:0016705">
    <property type="term" value="F:oxidoreductase activity, acting on paired donors, with incorporation or reduction of molecular oxygen"/>
    <property type="evidence" value="ECO:0007669"/>
    <property type="project" value="InterPro"/>
</dbReference>
<keyword evidence="1" id="KW-0349">Heme</keyword>
<keyword evidence="5" id="KW-0503">Monooxygenase</keyword>
<dbReference type="EnsemblPlants" id="AUR62037150-RA">
    <property type="protein sequence ID" value="AUR62037150-RA:cds"/>
    <property type="gene ID" value="AUR62037150"/>
</dbReference>
<dbReference type="Pfam" id="PF00067">
    <property type="entry name" value="p450"/>
    <property type="match status" value="1"/>
</dbReference>
<evidence type="ECO:0008006" key="9">
    <source>
        <dbReference type="Google" id="ProtNLM"/>
    </source>
</evidence>
<evidence type="ECO:0000256" key="2">
    <source>
        <dbReference type="ARBA" id="ARBA00022723"/>
    </source>
</evidence>
<dbReference type="InterPro" id="IPR001128">
    <property type="entry name" value="Cyt_P450"/>
</dbReference>
<dbReference type="PRINTS" id="PR00463">
    <property type="entry name" value="EP450I"/>
</dbReference>
<keyword evidence="6" id="KW-0812">Transmembrane</keyword>
<keyword evidence="4" id="KW-0408">Iron</keyword>
<dbReference type="GO" id="GO:0020037">
    <property type="term" value="F:heme binding"/>
    <property type="evidence" value="ECO:0007669"/>
    <property type="project" value="InterPro"/>
</dbReference>
<dbReference type="Proteomes" id="UP000596660">
    <property type="component" value="Unplaced"/>
</dbReference>
<dbReference type="Gramene" id="AUR62037150-RA">
    <property type="protein sequence ID" value="AUR62037150-RA:cds"/>
    <property type="gene ID" value="AUR62037150"/>
</dbReference>
<accession>A0A803MY70</accession>
<dbReference type="PANTHER" id="PTHR47947">
    <property type="entry name" value="CYTOCHROME P450 82C3-RELATED"/>
    <property type="match status" value="1"/>
</dbReference>
<sequence>MQLLTINSDIYNTIVIVTKYVAFFLATYYTLKHTILRYNLKIKLPPSPFLSFPVIGHLYLFKKPLHLSLACLAAQYGPILYLKFGTRRVVLVSSPSIVEECLVRNDVFVNRPKLLSGKYNGNNFTTIAWAPYGAHWKNLRRIAAVEILSPKRLQILSGIRANVARSFIRRVMKLQSSSVDDVVEMKSALFGLTLDNMMKLVIGKSNFEEGDDEGIGCFRRFEELVKQSFNRSGVSNLEDFLPILKLFKLFYWSNENILKTIKEECNEIMKVMLKEHKNMEEEGRLIEDRKRSMLHVLLSLQKKDPPYYTDELIRYFILGLFQAGTDTSAATLVWALSLLLNNPETLKKAQSEIDSKVGHKRLVEEYDKSNLPYIQCIVNETLRMYPAQTFRVTSRIYK</sequence>
<dbReference type="AlphaFoldDB" id="A0A803MY70"/>
<proteinExistence type="predicted"/>
<reference evidence="7" key="2">
    <citation type="submission" date="2021-03" db="UniProtKB">
        <authorList>
            <consortium name="EnsemblPlants"/>
        </authorList>
    </citation>
    <scope>IDENTIFICATION</scope>
</reference>
<evidence type="ECO:0000256" key="4">
    <source>
        <dbReference type="ARBA" id="ARBA00023004"/>
    </source>
</evidence>
<dbReference type="Gene3D" id="1.10.630.10">
    <property type="entry name" value="Cytochrome P450"/>
    <property type="match status" value="1"/>
</dbReference>
<reference evidence="7" key="1">
    <citation type="journal article" date="2017" name="Nature">
        <title>The genome of Chenopodium quinoa.</title>
        <authorList>
            <person name="Jarvis D.E."/>
            <person name="Ho Y.S."/>
            <person name="Lightfoot D.J."/>
            <person name="Schmoeckel S.M."/>
            <person name="Li B."/>
            <person name="Borm T.J.A."/>
            <person name="Ohyanagi H."/>
            <person name="Mineta K."/>
            <person name="Michell C.T."/>
            <person name="Saber N."/>
            <person name="Kharbatia N.M."/>
            <person name="Rupper R.R."/>
            <person name="Sharp A.R."/>
            <person name="Dally N."/>
            <person name="Boughton B.A."/>
            <person name="Woo Y.H."/>
            <person name="Gao G."/>
            <person name="Schijlen E.G.W.M."/>
            <person name="Guo X."/>
            <person name="Momin A.A."/>
            <person name="Negrao S."/>
            <person name="Al-Babili S."/>
            <person name="Gehring C."/>
            <person name="Roessner U."/>
            <person name="Jung C."/>
            <person name="Murphy K."/>
            <person name="Arold S.T."/>
            <person name="Gojobori T."/>
            <person name="van der Linden C.G."/>
            <person name="van Loo E.N."/>
            <person name="Jellen E.N."/>
            <person name="Maughan P.J."/>
            <person name="Tester M."/>
        </authorList>
    </citation>
    <scope>NUCLEOTIDE SEQUENCE [LARGE SCALE GENOMIC DNA]</scope>
    <source>
        <strain evidence="7">cv. PI 614886</strain>
    </source>
</reference>
<dbReference type="GO" id="GO:0004497">
    <property type="term" value="F:monooxygenase activity"/>
    <property type="evidence" value="ECO:0007669"/>
    <property type="project" value="UniProtKB-KW"/>
</dbReference>
<evidence type="ECO:0000256" key="3">
    <source>
        <dbReference type="ARBA" id="ARBA00023002"/>
    </source>
</evidence>
<keyword evidence="6" id="KW-0472">Membrane</keyword>
<dbReference type="PRINTS" id="PR00385">
    <property type="entry name" value="P450"/>
</dbReference>
<evidence type="ECO:0000256" key="5">
    <source>
        <dbReference type="ARBA" id="ARBA00023033"/>
    </source>
</evidence>
<dbReference type="InterPro" id="IPR002401">
    <property type="entry name" value="Cyt_P450_E_grp-I"/>
</dbReference>
<dbReference type="SUPFAM" id="SSF48264">
    <property type="entry name" value="Cytochrome P450"/>
    <property type="match status" value="1"/>
</dbReference>
<dbReference type="GO" id="GO:0005506">
    <property type="term" value="F:iron ion binding"/>
    <property type="evidence" value="ECO:0007669"/>
    <property type="project" value="InterPro"/>
</dbReference>